<dbReference type="EMBL" id="JBBUKT010000003">
    <property type="protein sequence ID" value="MEK7951071.1"/>
    <property type="molecule type" value="Genomic_DNA"/>
</dbReference>
<comment type="caution">
    <text evidence="2">The sequence shown here is derived from an EMBL/GenBank/DDBJ whole genome shotgun (WGS) entry which is preliminary data.</text>
</comment>
<evidence type="ECO:0000256" key="1">
    <source>
        <dbReference type="SAM" id="SignalP"/>
    </source>
</evidence>
<proteinExistence type="predicted"/>
<evidence type="ECO:0000313" key="2">
    <source>
        <dbReference type="EMBL" id="MEK7951071.1"/>
    </source>
</evidence>
<evidence type="ECO:0000313" key="3">
    <source>
        <dbReference type="Proteomes" id="UP001371305"/>
    </source>
</evidence>
<organism evidence="2 3">
    <name type="scientific">Luteolibacter soli</name>
    <dbReference type="NCBI Taxonomy" id="3135280"/>
    <lineage>
        <taxon>Bacteria</taxon>
        <taxon>Pseudomonadati</taxon>
        <taxon>Verrucomicrobiota</taxon>
        <taxon>Verrucomicrobiia</taxon>
        <taxon>Verrucomicrobiales</taxon>
        <taxon>Verrucomicrobiaceae</taxon>
        <taxon>Luteolibacter</taxon>
    </lineage>
</organism>
<keyword evidence="3" id="KW-1185">Reference proteome</keyword>
<name>A0ABU9ATJ5_9BACT</name>
<reference evidence="2 3" key="1">
    <citation type="submission" date="2024-04" db="EMBL/GenBank/DDBJ databases">
        <title>Luteolibacter sp. isolated from soil.</title>
        <authorList>
            <person name="An J."/>
        </authorList>
    </citation>
    <scope>NUCLEOTIDE SEQUENCE [LARGE SCALE GENOMIC DNA]</scope>
    <source>
        <strain evidence="2 3">Y139</strain>
    </source>
</reference>
<dbReference type="RefSeq" id="WP_341404673.1">
    <property type="nucleotide sequence ID" value="NZ_JBBUKT010000003.1"/>
</dbReference>
<keyword evidence="1" id="KW-0732">Signal</keyword>
<feature type="signal peptide" evidence="1">
    <location>
        <begin position="1"/>
        <end position="25"/>
    </location>
</feature>
<gene>
    <name evidence="2" type="ORF">WKV53_11210</name>
</gene>
<sequence>MKPPSLLALLLVMFLPCSLVMTAGAEPAAPEEDAVAQLKQLHEKAKKELAKWTTPEMCSESDADSLYGRYIGEVGLMHDSEIWRDEFHEVHREVLEKRTNELHPEAVKFRKPLMEVFSGMLEFIHGANGGLGGHLRTRLPAQVEWNINEGYKAKFTLKESGKFTPDDIRELGLMFQRTRARYTLHMDASARDPKAFEPVLEDLRIAEQSMSKEAAMYFRACLVGMLAGYMVQ</sequence>
<accession>A0ABU9ATJ5</accession>
<protein>
    <submittedName>
        <fullName evidence="2">Uncharacterized protein</fullName>
    </submittedName>
</protein>
<dbReference type="Proteomes" id="UP001371305">
    <property type="component" value="Unassembled WGS sequence"/>
</dbReference>
<feature type="chain" id="PRO_5046748825" evidence="1">
    <location>
        <begin position="26"/>
        <end position="232"/>
    </location>
</feature>